<name>A0A4C1TZM9_EUMVA</name>
<reference evidence="1 2" key="1">
    <citation type="journal article" date="2019" name="Commun. Biol.">
        <title>The bagworm genome reveals a unique fibroin gene that provides high tensile strength.</title>
        <authorList>
            <person name="Kono N."/>
            <person name="Nakamura H."/>
            <person name="Ohtoshi R."/>
            <person name="Tomita M."/>
            <person name="Numata K."/>
            <person name="Arakawa K."/>
        </authorList>
    </citation>
    <scope>NUCLEOTIDE SEQUENCE [LARGE SCALE GENOMIC DNA]</scope>
</reference>
<comment type="caution">
    <text evidence="1">The sequence shown here is derived from an EMBL/GenBank/DDBJ whole genome shotgun (WGS) entry which is preliminary data.</text>
</comment>
<dbReference type="EMBL" id="BGZK01000106">
    <property type="protein sequence ID" value="GBP19264.1"/>
    <property type="molecule type" value="Genomic_DNA"/>
</dbReference>
<protein>
    <submittedName>
        <fullName evidence="1">Uncharacterized protein</fullName>
    </submittedName>
</protein>
<gene>
    <name evidence="1" type="ORF">EVAR_79864_1</name>
</gene>
<accession>A0A4C1TZM9</accession>
<dbReference type="Proteomes" id="UP000299102">
    <property type="component" value="Unassembled WGS sequence"/>
</dbReference>
<sequence>MDLENLLKTNTPLYPDDDEVDDVSSEELGLSIPDLVVAEAMFGEATVVQLHSIAGDQGDIFSGFQPHTTHAYGREENKNWWETIEDDDRPFIVFGDMEQMNPKQKKDIKKKIKAVKTAPKKWKEYVFDDKYFKATCENLPKIKDLFKDRGQGAMQKQNMESYYRQTTFSIDQGYAMGTVLKYVISAGGALQTAANKNAMASGILAAKDSLEIMSTVKILVVTKASQWRKIATRGRRSKGRGALYLRIASFVGDSERQFRVLLTGTLLRLQKDKNKNGSSPSLTSCEKILLALKKSSSATQDEMQEQETSESSISSSFKSIEEDCFRITSAYIPKNESQLTYDKVMLSSRTCEVCPVDQCKRMRMDSFLADLPAYMRRSGRNLGADYETCSPEQLRVIKKRLEERHRKSSKEVKEDILEEWKHFADGVGVQTSAHSVRPLCACPKETAQYLTSRDVTDFLPIKREVDRIPKERLFDNEIEFRRFKLLGDATDARRDYSAGLIQELGPIFRSHPSMTSLFNTN</sequence>
<proteinExistence type="predicted"/>
<evidence type="ECO:0000313" key="2">
    <source>
        <dbReference type="Proteomes" id="UP000299102"/>
    </source>
</evidence>
<dbReference type="OrthoDB" id="7471925at2759"/>
<dbReference type="AlphaFoldDB" id="A0A4C1TZM9"/>
<evidence type="ECO:0000313" key="1">
    <source>
        <dbReference type="EMBL" id="GBP19264.1"/>
    </source>
</evidence>
<organism evidence="1 2">
    <name type="scientific">Eumeta variegata</name>
    <name type="common">Bagworm moth</name>
    <name type="synonym">Eumeta japonica</name>
    <dbReference type="NCBI Taxonomy" id="151549"/>
    <lineage>
        <taxon>Eukaryota</taxon>
        <taxon>Metazoa</taxon>
        <taxon>Ecdysozoa</taxon>
        <taxon>Arthropoda</taxon>
        <taxon>Hexapoda</taxon>
        <taxon>Insecta</taxon>
        <taxon>Pterygota</taxon>
        <taxon>Neoptera</taxon>
        <taxon>Endopterygota</taxon>
        <taxon>Lepidoptera</taxon>
        <taxon>Glossata</taxon>
        <taxon>Ditrysia</taxon>
        <taxon>Tineoidea</taxon>
        <taxon>Psychidae</taxon>
        <taxon>Oiketicinae</taxon>
        <taxon>Eumeta</taxon>
    </lineage>
</organism>
<keyword evidence="2" id="KW-1185">Reference proteome</keyword>